<name>A0A9P5TSU6_GYMJU</name>
<evidence type="ECO:0000313" key="4">
    <source>
        <dbReference type="Proteomes" id="UP000724874"/>
    </source>
</evidence>
<keyword evidence="4" id="KW-1185">Reference proteome</keyword>
<evidence type="ECO:0000256" key="1">
    <source>
        <dbReference type="SAM" id="MobiDB-lite"/>
    </source>
</evidence>
<evidence type="ECO:0000313" key="3">
    <source>
        <dbReference type="EMBL" id="KAF8909655.1"/>
    </source>
</evidence>
<protein>
    <submittedName>
        <fullName evidence="3">Uncharacterized protein</fullName>
    </submittedName>
</protein>
<dbReference type="Proteomes" id="UP000724874">
    <property type="component" value="Unassembled WGS sequence"/>
</dbReference>
<comment type="caution">
    <text evidence="3">The sequence shown here is derived from an EMBL/GenBank/DDBJ whole genome shotgun (WGS) entry which is preliminary data.</text>
</comment>
<dbReference type="AlphaFoldDB" id="A0A9P5TSU6"/>
<organism evidence="3 4">
    <name type="scientific">Gymnopilus junonius</name>
    <name type="common">Spectacular rustgill mushroom</name>
    <name type="synonym">Gymnopilus spectabilis subsp. junonius</name>
    <dbReference type="NCBI Taxonomy" id="109634"/>
    <lineage>
        <taxon>Eukaryota</taxon>
        <taxon>Fungi</taxon>
        <taxon>Dikarya</taxon>
        <taxon>Basidiomycota</taxon>
        <taxon>Agaricomycotina</taxon>
        <taxon>Agaricomycetes</taxon>
        <taxon>Agaricomycetidae</taxon>
        <taxon>Agaricales</taxon>
        <taxon>Agaricineae</taxon>
        <taxon>Hymenogastraceae</taxon>
        <taxon>Gymnopilus</taxon>
    </lineage>
</organism>
<accession>A0A9P5TSU6</accession>
<gene>
    <name evidence="3" type="ORF">CPB84DRAFT_1765119</name>
    <name evidence="2" type="ORF">CPB84DRAFT_1795484</name>
</gene>
<evidence type="ECO:0000313" key="2">
    <source>
        <dbReference type="EMBL" id="KAF8876987.1"/>
    </source>
</evidence>
<dbReference type="EMBL" id="JADNYJ010000008">
    <property type="protein sequence ID" value="KAF8909655.1"/>
    <property type="molecule type" value="Genomic_DNA"/>
</dbReference>
<proteinExistence type="predicted"/>
<reference evidence="3" key="1">
    <citation type="submission" date="2020-11" db="EMBL/GenBank/DDBJ databases">
        <authorList>
            <consortium name="DOE Joint Genome Institute"/>
            <person name="Ahrendt S."/>
            <person name="Riley R."/>
            <person name="Andreopoulos W."/>
            <person name="LaButti K."/>
            <person name="Pangilinan J."/>
            <person name="Ruiz-duenas F.J."/>
            <person name="Barrasa J.M."/>
            <person name="Sanchez-Garcia M."/>
            <person name="Camarero S."/>
            <person name="Miyauchi S."/>
            <person name="Serrano A."/>
            <person name="Linde D."/>
            <person name="Babiker R."/>
            <person name="Drula E."/>
            <person name="Ayuso-Fernandez I."/>
            <person name="Pacheco R."/>
            <person name="Padilla G."/>
            <person name="Ferreira P."/>
            <person name="Barriuso J."/>
            <person name="Kellner H."/>
            <person name="Castanera R."/>
            <person name="Alfaro M."/>
            <person name="Ramirez L."/>
            <person name="Pisabarro A.G."/>
            <person name="Kuo A."/>
            <person name="Tritt A."/>
            <person name="Lipzen A."/>
            <person name="He G."/>
            <person name="Yan M."/>
            <person name="Ng V."/>
            <person name="Cullen D."/>
            <person name="Martin F."/>
            <person name="Rosso M.-N."/>
            <person name="Henrissat B."/>
            <person name="Hibbett D."/>
            <person name="Martinez A.T."/>
            <person name="Grigoriev I.V."/>
        </authorList>
    </citation>
    <scope>NUCLEOTIDE SEQUENCE</scope>
    <source>
        <strain evidence="3">AH 44721</strain>
    </source>
</reference>
<dbReference type="EMBL" id="JADNYJ010000176">
    <property type="protein sequence ID" value="KAF8876987.1"/>
    <property type="molecule type" value="Genomic_DNA"/>
</dbReference>
<sequence>MPQSGPHLAQHVLRPATSITCPPQPTQQQPRRRRQIPLKELFDYPANGDTVATTRFEFYWKAGIQNLEAELAAYDTSNEEEMMVTDQDVEMDDGTTS</sequence>
<feature type="region of interest" description="Disordered" evidence="1">
    <location>
        <begin position="1"/>
        <end position="33"/>
    </location>
</feature>